<dbReference type="EnsemblMetazoa" id="GBRI011559-RA">
    <property type="protein sequence ID" value="GBRI011559-PA"/>
    <property type="gene ID" value="GBRI011559"/>
</dbReference>
<evidence type="ECO:0000313" key="1">
    <source>
        <dbReference type="EnsemblMetazoa" id="GBRI011559-PA"/>
    </source>
</evidence>
<keyword evidence="2" id="KW-1185">Reference proteome</keyword>
<organism evidence="1 2">
    <name type="scientific">Glossina brevipalpis</name>
    <dbReference type="NCBI Taxonomy" id="37001"/>
    <lineage>
        <taxon>Eukaryota</taxon>
        <taxon>Metazoa</taxon>
        <taxon>Ecdysozoa</taxon>
        <taxon>Arthropoda</taxon>
        <taxon>Hexapoda</taxon>
        <taxon>Insecta</taxon>
        <taxon>Pterygota</taxon>
        <taxon>Neoptera</taxon>
        <taxon>Endopterygota</taxon>
        <taxon>Diptera</taxon>
        <taxon>Brachycera</taxon>
        <taxon>Muscomorpha</taxon>
        <taxon>Hippoboscoidea</taxon>
        <taxon>Glossinidae</taxon>
        <taxon>Glossina</taxon>
    </lineage>
</organism>
<evidence type="ECO:0000313" key="2">
    <source>
        <dbReference type="Proteomes" id="UP000091820"/>
    </source>
</evidence>
<dbReference type="AlphaFoldDB" id="A0A1A9W9V0"/>
<accession>A0A1A9W9V0</accession>
<protein>
    <submittedName>
        <fullName evidence="1">Uncharacterized protein</fullName>
    </submittedName>
</protein>
<reference evidence="2" key="1">
    <citation type="submission" date="2014-03" db="EMBL/GenBank/DDBJ databases">
        <authorList>
            <person name="Aksoy S."/>
            <person name="Warren W."/>
            <person name="Wilson R.K."/>
        </authorList>
    </citation>
    <scope>NUCLEOTIDE SEQUENCE [LARGE SCALE GENOMIC DNA]</scope>
    <source>
        <strain evidence="2">IAEA</strain>
    </source>
</reference>
<name>A0A1A9W9V0_9MUSC</name>
<reference evidence="1" key="2">
    <citation type="submission" date="2020-05" db="UniProtKB">
        <authorList>
            <consortium name="EnsemblMetazoa"/>
        </authorList>
    </citation>
    <scope>IDENTIFICATION</scope>
    <source>
        <strain evidence="1">IAEA</strain>
    </source>
</reference>
<sequence length="106" mass="12330">MQSQKKFFSQQRSYFSSVLWKEMVEYKKRNGRRRVTSKAKKCSELYGVCISLSIPYVRTGIVSSSDMRSSLLVLVIQNKNFIFFVAIATVTHYCTWTNSRLPPLAY</sequence>
<dbReference type="VEuPathDB" id="VectorBase:GBRI011559"/>
<proteinExistence type="predicted"/>
<dbReference type="Proteomes" id="UP000091820">
    <property type="component" value="Unassembled WGS sequence"/>
</dbReference>